<proteinExistence type="predicted"/>
<protein>
    <recommendedName>
        <fullName evidence="3">Zinc-ribbon domain-containing protein</fullName>
    </recommendedName>
</protein>
<dbReference type="AlphaFoldDB" id="A0A0D5CIA9"/>
<dbReference type="KEGG" id="cmh:VO01_09775"/>
<name>A0A0D5CIA9_9MICO</name>
<dbReference type="OrthoDB" id="4377018at2"/>
<evidence type="ECO:0000313" key="2">
    <source>
        <dbReference type="Proteomes" id="UP000032604"/>
    </source>
</evidence>
<sequence length="86" mass="9900">MILLFGTRARDTLVVIVTFACLRCGVTSAQRVLHRTLRFTVFFVPLVPLRSTYRVECPHCGLETRLTKDQAMHALEWAVRNRGARR</sequence>
<accession>A0A0D5CIA9</accession>
<organism evidence="1 2">
    <name type="scientific">Clavibacter michiganensis subsp. insidiosus</name>
    <dbReference type="NCBI Taxonomy" id="33014"/>
    <lineage>
        <taxon>Bacteria</taxon>
        <taxon>Bacillati</taxon>
        <taxon>Actinomycetota</taxon>
        <taxon>Actinomycetes</taxon>
        <taxon>Micrococcales</taxon>
        <taxon>Microbacteriaceae</taxon>
        <taxon>Clavibacter</taxon>
    </lineage>
</organism>
<dbReference type="Proteomes" id="UP000032604">
    <property type="component" value="Chromosome"/>
</dbReference>
<dbReference type="RefSeq" id="WP_045528588.1">
    <property type="nucleotide sequence ID" value="NZ_CP011043.1"/>
</dbReference>
<evidence type="ECO:0000313" key="1">
    <source>
        <dbReference type="EMBL" id="AJW79378.1"/>
    </source>
</evidence>
<reference evidence="1 2" key="1">
    <citation type="journal article" date="2015" name="Genome Announc.">
        <title>Complete Genome Sequence of Clavibacter michiganensis subsp. insidiosus R1-1 Using PacBio Single-Molecule Real-Time Technology.</title>
        <authorList>
            <person name="Lu Y."/>
            <person name="Samac D.A."/>
            <person name="Glazebrook J."/>
            <person name="Ishimaru C.A."/>
        </authorList>
    </citation>
    <scope>NUCLEOTIDE SEQUENCE [LARGE SCALE GENOMIC DNA]</scope>
    <source>
        <strain evidence="1 2">R1-1</strain>
    </source>
</reference>
<evidence type="ECO:0008006" key="3">
    <source>
        <dbReference type="Google" id="ProtNLM"/>
    </source>
</evidence>
<dbReference type="PATRIC" id="fig|33014.5.peg.2020"/>
<dbReference type="EMBL" id="CP011043">
    <property type="protein sequence ID" value="AJW79378.1"/>
    <property type="molecule type" value="Genomic_DNA"/>
</dbReference>
<gene>
    <name evidence="1" type="ORF">VO01_09775</name>
</gene>
<dbReference type="HOGENOM" id="CLU_159385_2_1_11"/>